<feature type="domain" description="Siphovirus-type tail component RIFT-related" evidence="1">
    <location>
        <begin position="24"/>
        <end position="123"/>
    </location>
</feature>
<dbReference type="NCBIfam" id="TIGR01633">
    <property type="entry name" value="phi3626_gp14_N"/>
    <property type="match status" value="1"/>
</dbReference>
<evidence type="ECO:0000313" key="4">
    <source>
        <dbReference type="Proteomes" id="UP000000467"/>
    </source>
</evidence>
<evidence type="ECO:0000313" key="3">
    <source>
        <dbReference type="EMBL" id="AFV12495.1"/>
    </source>
</evidence>
<name>K4LKK8_THEPS</name>
<evidence type="ECO:0000259" key="2">
    <source>
        <dbReference type="Pfam" id="PF22768"/>
    </source>
</evidence>
<protein>
    <submittedName>
        <fullName evidence="3">Phage tail component</fullName>
    </submittedName>
</protein>
<feature type="domain" description="Siphovirus-type tail component C-terminal" evidence="2">
    <location>
        <begin position="334"/>
        <end position="399"/>
    </location>
</feature>
<reference evidence="3 4" key="1">
    <citation type="journal article" date="2012" name="BMC Genomics">
        <title>Genome-guided analysis of physiological and morphological traits of the fermentative acetate oxidizer Thermacetogenium phaeum.</title>
        <authorList>
            <person name="Oehler D."/>
            <person name="Poehlein A."/>
            <person name="Leimbach A."/>
            <person name="Muller N."/>
            <person name="Daniel R."/>
            <person name="Gottschalk G."/>
            <person name="Schink B."/>
        </authorList>
    </citation>
    <scope>NUCLEOTIDE SEQUENCE [LARGE SCALE GENOMIC DNA]</scope>
    <source>
        <strain evidence="4">ATCC BAA-254 / DSM 26808 / PB</strain>
    </source>
</reference>
<dbReference type="STRING" id="1089553.Tph_c23050"/>
<dbReference type="RefSeq" id="WP_015051366.1">
    <property type="nucleotide sequence ID" value="NC_018870.1"/>
</dbReference>
<keyword evidence="4" id="KW-1185">Reference proteome</keyword>
<dbReference type="Pfam" id="PF05709">
    <property type="entry name" value="Sipho_tail"/>
    <property type="match status" value="1"/>
</dbReference>
<dbReference type="Gene3D" id="2.40.30.200">
    <property type="match status" value="1"/>
</dbReference>
<dbReference type="eggNOG" id="COG4722">
    <property type="taxonomic scope" value="Bacteria"/>
</dbReference>
<gene>
    <name evidence="3" type="ordered locus">Tph_c23050</name>
</gene>
<dbReference type="InterPro" id="IPR008841">
    <property type="entry name" value="Siphovirus-type_tail_N"/>
</dbReference>
<organism evidence="3 4">
    <name type="scientific">Thermacetogenium phaeum (strain ATCC BAA-254 / DSM 26808 / PB)</name>
    <dbReference type="NCBI Taxonomy" id="1089553"/>
    <lineage>
        <taxon>Bacteria</taxon>
        <taxon>Bacillati</taxon>
        <taxon>Bacillota</taxon>
        <taxon>Clostridia</taxon>
        <taxon>Thermoanaerobacterales</taxon>
        <taxon>Thermoanaerobacteraceae</taxon>
        <taxon>Thermacetogenium</taxon>
    </lineage>
</organism>
<sequence>MSEFIYDGIRSREKKILLQKVHDSILPGIQSRITELPGRCGAIYQGYHLGAREIKIDIAFVCSNRQDLRMRIFEAAAWLDPGKGPRQLILPDIPDKAVNAVLLGTTELERIATVGKGSLTFLCPDPFYYSIDGQHYLFSGITGGQQLVLNNPGTCPEVPVITIRNNAALPDNLCPNPGFEKDTTGWIFQATEGSSGSLTRDTTEKYAGAASGRLQKNNTTSAIPRCYFTMTGYQAGHAYPFKARVKSQVNNGLTVYAEEETTNWQYPQISGTMLSGTAGSWNEITGTVIPTDPGGTVFVFFEARVAQSYASWIDEVELLSDNPNVVIKPGIQLGSRFLRYSGNLYAGDELILDLDHWTAKVNGINVLKDMEGDFFELASGNNSLTFLADAGIAETETTIYGRWL</sequence>
<dbReference type="InterPro" id="IPR008979">
    <property type="entry name" value="Galactose-bd-like_sf"/>
</dbReference>
<dbReference type="InterPro" id="IPR006520">
    <property type="entry name" value="Dit_BPSPP_N"/>
</dbReference>
<dbReference type="HOGENOM" id="CLU_681413_0_0_9"/>
<dbReference type="InterPro" id="IPR054738">
    <property type="entry name" value="Siphovirus-type_tail_C"/>
</dbReference>
<dbReference type="Proteomes" id="UP000000467">
    <property type="component" value="Chromosome"/>
</dbReference>
<dbReference type="OrthoDB" id="3078561at2"/>
<dbReference type="KEGG" id="tpz:Tph_c23050"/>
<accession>K4LKK8</accession>
<dbReference type="Gene3D" id="2.60.120.260">
    <property type="entry name" value="Galactose-binding domain-like"/>
    <property type="match status" value="1"/>
</dbReference>
<proteinExistence type="predicted"/>
<dbReference type="AlphaFoldDB" id="K4LKK8"/>
<dbReference type="Pfam" id="PF22768">
    <property type="entry name" value="SPP1_Dit"/>
    <property type="match status" value="1"/>
</dbReference>
<dbReference type="EMBL" id="CP003732">
    <property type="protein sequence ID" value="AFV12495.1"/>
    <property type="molecule type" value="Genomic_DNA"/>
</dbReference>
<evidence type="ECO:0000259" key="1">
    <source>
        <dbReference type="Pfam" id="PF05709"/>
    </source>
</evidence>
<dbReference type="SUPFAM" id="SSF49785">
    <property type="entry name" value="Galactose-binding domain-like"/>
    <property type="match status" value="1"/>
</dbReference>